<evidence type="ECO:0000313" key="1">
    <source>
        <dbReference type="Proteomes" id="UP000887576"/>
    </source>
</evidence>
<proteinExistence type="predicted"/>
<dbReference type="WBParaSite" id="JU765_v2.g15348.t1">
    <property type="protein sequence ID" value="JU765_v2.g15348.t1"/>
    <property type="gene ID" value="JU765_v2.g15348"/>
</dbReference>
<evidence type="ECO:0000313" key="2">
    <source>
        <dbReference type="WBParaSite" id="JU765_v2.g15348.t1"/>
    </source>
</evidence>
<organism evidence="1 2">
    <name type="scientific">Panagrolaimus sp. JU765</name>
    <dbReference type="NCBI Taxonomy" id="591449"/>
    <lineage>
        <taxon>Eukaryota</taxon>
        <taxon>Metazoa</taxon>
        <taxon>Ecdysozoa</taxon>
        <taxon>Nematoda</taxon>
        <taxon>Chromadorea</taxon>
        <taxon>Rhabditida</taxon>
        <taxon>Tylenchina</taxon>
        <taxon>Panagrolaimomorpha</taxon>
        <taxon>Panagrolaimoidea</taxon>
        <taxon>Panagrolaimidae</taxon>
        <taxon>Panagrolaimus</taxon>
    </lineage>
</organism>
<sequence>MPGIEVHYHDVEDDIVSDDNKYNFTDGCGQMSLEFALELKKHLYLNYTPSAIQFRFPGFKGVLVLDQNLFEYQILFRRSQQKYFPYLNGNNFLDVIKVSRPAGCRMNKTYIEIWCQNAAKHGQEIENRVKNRIEQYYEETLQSLIEKLLDPTKFGEALELLPKYMDCSKMRSFTPETFQSEPFFRQLVQSNVIMELKFVAEKQQINIPKNFGRTAIGVADFTRRLKEGEVYFCYSESLNSKCKAKFIVSGPVAIIRSPALSLGDLQFVTAVDCPELHHLENVLVFSTYGDRPIQDKLSGGDLDGDEYVIIWDPELILPFSHPAAEFVQPKPEESKIIEIDDLQDKFPEFRKEYMRNDNVGYISNNLAILGELLGYDNKGVVKLAEKTDQAVLYFKSGIPSPGLENHEKSSFDPAHMKKDQKPMYCLENVIGGFHSKSQSIVDDIKQIQEFDESLPEIDELIHLDGWEEYEEAAMIFFDAFKLQVNELLIQYGIQSTGELFSNQIFSLSLRGFETEKESVTSPLGCLQQKVFTLMKNLRTKILNQFVQNWEQLKLLQEAEFFDFYLPEVPEKLKKFAVACYKIAYENGDYLAFPWSLWDVIDDIRCTNQLNSSQQSMNSTVVDGFYANDSNNLTRWINNFQKHYNVEVNFKYYFYRFLNINRMTITDDWQKFTKFLWHYGTKEYDDFKKNPELKRFVKACRWLLFKLAFEISPKVFTTPHRMDETSNALKIARFAFELESLLNSATLPTRLAEQLLRLTNCSRIIISQPIDRNFSKIFQVLALGTKDAIEDLRNLLTIEINKSNVLNAEESHQIKVRFSSTKIMQILHGMNPSRVD</sequence>
<accession>A0AC34QDD6</accession>
<protein>
    <submittedName>
        <fullName evidence="2">RNA-dependent RNA polymerase</fullName>
    </submittedName>
</protein>
<name>A0AC34QDD6_9BILA</name>
<reference evidence="2" key="1">
    <citation type="submission" date="2022-11" db="UniProtKB">
        <authorList>
            <consortium name="WormBaseParasite"/>
        </authorList>
    </citation>
    <scope>IDENTIFICATION</scope>
</reference>
<dbReference type="Proteomes" id="UP000887576">
    <property type="component" value="Unplaced"/>
</dbReference>